<keyword evidence="9 15" id="KW-0547">Nucleotide-binding</keyword>
<dbReference type="Pfam" id="PF00672">
    <property type="entry name" value="HAMP"/>
    <property type="match status" value="1"/>
</dbReference>
<keyword evidence="14 15" id="KW-0472">Membrane</keyword>
<gene>
    <name evidence="18" type="ORF">LO50_12690</name>
    <name evidence="19" type="ORF">N7335_22180</name>
</gene>
<evidence type="ECO:0000256" key="3">
    <source>
        <dbReference type="ARBA" id="ARBA00004533"/>
    </source>
</evidence>
<evidence type="ECO:0000256" key="8">
    <source>
        <dbReference type="ARBA" id="ARBA00022692"/>
    </source>
</evidence>
<reference evidence="18 20" key="1">
    <citation type="submission" date="2014-11" db="EMBL/GenBank/DDBJ databases">
        <title>Genomics and ecophysiology of heterotrophic nitrogen fixing bacteria isolated from estuarine surface water.</title>
        <authorList>
            <person name="Bentzon-Tilia M."/>
            <person name="Severin I."/>
            <person name="Hansen L.H."/>
            <person name="Riemann L."/>
        </authorList>
    </citation>
    <scope>NUCLEOTIDE SEQUENCE [LARGE SCALE GENOMIC DNA]</scope>
    <source>
        <strain evidence="18 20">BAL361</strain>
    </source>
</reference>
<evidence type="ECO:0000256" key="12">
    <source>
        <dbReference type="ARBA" id="ARBA00022989"/>
    </source>
</evidence>
<dbReference type="PRINTS" id="PR00344">
    <property type="entry name" value="BCTRLSENSOR"/>
</dbReference>
<sequence>MKRFSLAARLGLKVGLMSVILLVLLSIVGYLMLGQALERTAQSSLITKMGGMAHNLSTVADLSEVTADSHQLVDLAMGHNNLFVSIFDTANSRIPLLTIGSKKITTELTSFPANDQVEFYEWNNELGMPMLSVSQLMRLADGTQVGVYMTVDESSDAELLRAMLSWALMASPFILALIMVVAWWTVRRGLLPLTRFLKVASKISTDNMQHRLPTDRLPIELLELADGINFMLHRLDGGVQQLSQFSDDLSHELRAPLTNLMGKAQVALSRPRSSEEYREVLESCAEELDRMKSMVADMLFLAHVSQPAALVQFETVALVDEVQRVSDLFSLSAEESGVRLDVSGSVDVIQGNRLMIQRAVSNLLSNAIRYCPQGQAVVVKVHREQEHIRLSVGNPGQGIPEEHLPHLFERFYRVDKGRARSEGGTGLGLAIVRSIMSLHQGVAKVEITGSGFTWFHLSFPVNRL</sequence>
<evidence type="ECO:0000313" key="19">
    <source>
        <dbReference type="EMBL" id="MDH0149099.1"/>
    </source>
</evidence>
<name>A0A0C2S298_STUST</name>
<dbReference type="SMART" id="SM00387">
    <property type="entry name" value="HATPase_c"/>
    <property type="match status" value="1"/>
</dbReference>
<dbReference type="InterPro" id="IPR036097">
    <property type="entry name" value="HisK_dim/P_sf"/>
</dbReference>
<accession>A0A0C2S298</accession>
<organism evidence="19 21">
    <name type="scientific">Stutzerimonas stutzeri</name>
    <name type="common">Pseudomonas stutzeri</name>
    <dbReference type="NCBI Taxonomy" id="316"/>
    <lineage>
        <taxon>Bacteria</taxon>
        <taxon>Pseudomonadati</taxon>
        <taxon>Pseudomonadota</taxon>
        <taxon>Gammaproteobacteria</taxon>
        <taxon>Pseudomonadales</taxon>
        <taxon>Pseudomonadaceae</taxon>
        <taxon>Stutzerimonas</taxon>
    </lineage>
</organism>
<dbReference type="FunFam" id="3.30.565.10:FF:000006">
    <property type="entry name" value="Sensor histidine kinase WalK"/>
    <property type="match status" value="1"/>
</dbReference>
<evidence type="ECO:0000313" key="20">
    <source>
        <dbReference type="Proteomes" id="UP000032439"/>
    </source>
</evidence>
<dbReference type="InterPro" id="IPR003660">
    <property type="entry name" value="HAMP_dom"/>
</dbReference>
<dbReference type="InterPro" id="IPR006290">
    <property type="entry name" value="CztS_silS_copS"/>
</dbReference>
<evidence type="ECO:0000256" key="2">
    <source>
        <dbReference type="ARBA" id="ARBA00004141"/>
    </source>
</evidence>
<dbReference type="Proteomes" id="UP001158076">
    <property type="component" value="Unassembled WGS sequence"/>
</dbReference>
<dbReference type="Proteomes" id="UP000032439">
    <property type="component" value="Unassembled WGS sequence"/>
</dbReference>
<protein>
    <recommendedName>
        <fullName evidence="15">Sensor protein</fullName>
        <ecNumber evidence="15">2.7.13.3</ecNumber>
    </recommendedName>
</protein>
<dbReference type="InterPro" id="IPR003594">
    <property type="entry name" value="HATPase_dom"/>
</dbReference>
<dbReference type="OrthoDB" id="5561773at2"/>
<proteinExistence type="predicted"/>
<keyword evidence="11 15" id="KW-0067">ATP-binding</keyword>
<dbReference type="NCBIfam" id="TIGR01386">
    <property type="entry name" value="cztS_silS_copS"/>
    <property type="match status" value="1"/>
</dbReference>
<evidence type="ECO:0000256" key="13">
    <source>
        <dbReference type="ARBA" id="ARBA00023012"/>
    </source>
</evidence>
<dbReference type="InterPro" id="IPR003661">
    <property type="entry name" value="HisK_dim/P_dom"/>
</dbReference>
<feature type="transmembrane region" description="Helical" evidence="15">
    <location>
        <begin position="163"/>
        <end position="186"/>
    </location>
</feature>
<dbReference type="CDD" id="cd00075">
    <property type="entry name" value="HATPase"/>
    <property type="match status" value="1"/>
</dbReference>
<dbReference type="SUPFAM" id="SSF55874">
    <property type="entry name" value="ATPase domain of HSP90 chaperone/DNA topoisomerase II/histidine kinase"/>
    <property type="match status" value="1"/>
</dbReference>
<evidence type="ECO:0000256" key="6">
    <source>
        <dbReference type="ARBA" id="ARBA00022553"/>
    </source>
</evidence>
<comment type="function">
    <text evidence="15">Member of a two-component regulatory system.</text>
</comment>
<dbReference type="GO" id="GO:0005886">
    <property type="term" value="C:plasma membrane"/>
    <property type="evidence" value="ECO:0007669"/>
    <property type="project" value="UniProtKB-SubCell"/>
</dbReference>
<keyword evidence="8 15" id="KW-0812">Transmembrane</keyword>
<evidence type="ECO:0000259" key="16">
    <source>
        <dbReference type="PROSITE" id="PS50109"/>
    </source>
</evidence>
<dbReference type="CDD" id="cd00082">
    <property type="entry name" value="HisKA"/>
    <property type="match status" value="1"/>
</dbReference>
<dbReference type="EC" id="2.7.13.3" evidence="15"/>
<dbReference type="GO" id="GO:0000155">
    <property type="term" value="F:phosphorelay sensor kinase activity"/>
    <property type="evidence" value="ECO:0007669"/>
    <property type="project" value="InterPro"/>
</dbReference>
<dbReference type="PATRIC" id="fig|316.110.peg.274"/>
<keyword evidence="10 15" id="KW-0418">Kinase</keyword>
<feature type="domain" description="Histidine kinase" evidence="16">
    <location>
        <begin position="248"/>
        <end position="463"/>
    </location>
</feature>
<evidence type="ECO:0000256" key="15">
    <source>
        <dbReference type="RuleBase" id="RU364088"/>
    </source>
</evidence>
<dbReference type="InterPro" id="IPR036890">
    <property type="entry name" value="HATPase_C_sf"/>
</dbReference>
<dbReference type="RefSeq" id="WP_003089080.1">
    <property type="nucleotide sequence ID" value="NZ_JAMOHO010000053.1"/>
</dbReference>
<dbReference type="Pfam" id="PF00512">
    <property type="entry name" value="HisKA"/>
    <property type="match status" value="1"/>
</dbReference>
<dbReference type="Gene3D" id="1.10.287.130">
    <property type="match status" value="1"/>
</dbReference>
<evidence type="ECO:0000256" key="9">
    <source>
        <dbReference type="ARBA" id="ARBA00022741"/>
    </source>
</evidence>
<evidence type="ECO:0000256" key="4">
    <source>
        <dbReference type="ARBA" id="ARBA00022475"/>
    </source>
</evidence>
<keyword evidence="4 15" id="KW-1003">Cell membrane</keyword>
<comment type="catalytic activity">
    <reaction evidence="1 15">
        <text>ATP + protein L-histidine = ADP + protein N-phospho-L-histidine.</text>
        <dbReference type="EC" id="2.7.13.3"/>
    </reaction>
</comment>
<keyword evidence="13 15" id="KW-0902">Two-component regulatory system</keyword>
<dbReference type="SMART" id="SM00388">
    <property type="entry name" value="HisKA"/>
    <property type="match status" value="1"/>
</dbReference>
<keyword evidence="12 15" id="KW-1133">Transmembrane helix</keyword>
<dbReference type="SUPFAM" id="SSF47384">
    <property type="entry name" value="Homodimeric domain of signal transducing histidine kinase"/>
    <property type="match status" value="1"/>
</dbReference>
<dbReference type="PANTHER" id="PTHR45436:SF15">
    <property type="entry name" value="SENSOR HISTIDINE KINASE CUSS"/>
    <property type="match status" value="1"/>
</dbReference>
<dbReference type="FunFam" id="1.10.287.130:FF:000001">
    <property type="entry name" value="Two-component sensor histidine kinase"/>
    <property type="match status" value="1"/>
</dbReference>
<dbReference type="InterPro" id="IPR004358">
    <property type="entry name" value="Sig_transdc_His_kin-like_C"/>
</dbReference>
<dbReference type="EMBL" id="JXXD01000114">
    <property type="protein sequence ID" value="KIZ35633.1"/>
    <property type="molecule type" value="Genomic_DNA"/>
</dbReference>
<dbReference type="Gene3D" id="3.30.565.10">
    <property type="entry name" value="Histidine kinase-like ATPase, C-terminal domain"/>
    <property type="match status" value="1"/>
</dbReference>
<evidence type="ECO:0000256" key="7">
    <source>
        <dbReference type="ARBA" id="ARBA00022679"/>
    </source>
</evidence>
<evidence type="ECO:0000259" key="17">
    <source>
        <dbReference type="PROSITE" id="PS50885"/>
    </source>
</evidence>
<dbReference type="Pfam" id="PF02518">
    <property type="entry name" value="HATPase_c"/>
    <property type="match status" value="1"/>
</dbReference>
<feature type="domain" description="HAMP" evidence="17">
    <location>
        <begin position="187"/>
        <end position="240"/>
    </location>
</feature>
<feature type="transmembrane region" description="Helical" evidence="15">
    <location>
        <begin position="12"/>
        <end position="33"/>
    </location>
</feature>
<evidence type="ECO:0000313" key="21">
    <source>
        <dbReference type="Proteomes" id="UP001158076"/>
    </source>
</evidence>
<dbReference type="InterPro" id="IPR050428">
    <property type="entry name" value="TCS_sensor_his_kinase"/>
</dbReference>
<evidence type="ECO:0000313" key="18">
    <source>
        <dbReference type="EMBL" id="KIZ35633.1"/>
    </source>
</evidence>
<dbReference type="InterPro" id="IPR005467">
    <property type="entry name" value="His_kinase_dom"/>
</dbReference>
<comment type="subcellular location">
    <subcellularLocation>
        <location evidence="3 15">Cell inner membrane</location>
    </subcellularLocation>
    <subcellularLocation>
        <location evidence="2">Membrane</location>
        <topology evidence="2">Multi-pass membrane protein</topology>
    </subcellularLocation>
</comment>
<dbReference type="GO" id="GO:0005524">
    <property type="term" value="F:ATP binding"/>
    <property type="evidence" value="ECO:0007669"/>
    <property type="project" value="UniProtKB-KW"/>
</dbReference>
<keyword evidence="7 15" id="KW-0808">Transferase</keyword>
<keyword evidence="6" id="KW-0597">Phosphoprotein</keyword>
<dbReference type="PROSITE" id="PS50109">
    <property type="entry name" value="HIS_KIN"/>
    <property type="match status" value="1"/>
</dbReference>
<dbReference type="PROSITE" id="PS50885">
    <property type="entry name" value="HAMP"/>
    <property type="match status" value="1"/>
</dbReference>
<dbReference type="PANTHER" id="PTHR45436">
    <property type="entry name" value="SENSOR HISTIDINE KINASE YKOH"/>
    <property type="match status" value="1"/>
</dbReference>
<dbReference type="AlphaFoldDB" id="A0A0C2S298"/>
<evidence type="ECO:0000256" key="11">
    <source>
        <dbReference type="ARBA" id="ARBA00022840"/>
    </source>
</evidence>
<reference evidence="19" key="2">
    <citation type="submission" date="2022-09" db="EMBL/GenBank/DDBJ databases">
        <title>Intensive care unit water sources are persistently colonized with multi-drug resistant bacteria and are the site of extensive horizontal gene transfer of antibiotic resistance genes.</title>
        <authorList>
            <person name="Diorio-Toth L."/>
        </authorList>
    </citation>
    <scope>NUCLEOTIDE SEQUENCE</scope>
    <source>
        <strain evidence="19">GD04147</strain>
    </source>
</reference>
<comment type="caution">
    <text evidence="19">The sequence shown here is derived from an EMBL/GenBank/DDBJ whole genome shotgun (WGS) entry which is preliminary data.</text>
</comment>
<dbReference type="Gene3D" id="6.10.340.10">
    <property type="match status" value="1"/>
</dbReference>
<dbReference type="EMBL" id="JAODZE010000045">
    <property type="protein sequence ID" value="MDH0149099.1"/>
    <property type="molecule type" value="Genomic_DNA"/>
</dbReference>
<evidence type="ECO:0000256" key="5">
    <source>
        <dbReference type="ARBA" id="ARBA00022519"/>
    </source>
</evidence>
<evidence type="ECO:0000256" key="10">
    <source>
        <dbReference type="ARBA" id="ARBA00022777"/>
    </source>
</evidence>
<evidence type="ECO:0000256" key="1">
    <source>
        <dbReference type="ARBA" id="ARBA00000085"/>
    </source>
</evidence>
<evidence type="ECO:0000256" key="14">
    <source>
        <dbReference type="ARBA" id="ARBA00023136"/>
    </source>
</evidence>
<keyword evidence="5 15" id="KW-0997">Cell inner membrane</keyword>